<protein>
    <submittedName>
        <fullName evidence="1">Uncharacterized protein</fullName>
    </submittedName>
</protein>
<organism evidence="1 2">
    <name type="scientific">Pseudomonas chlororaphis</name>
    <dbReference type="NCBI Taxonomy" id="587753"/>
    <lineage>
        <taxon>Bacteria</taxon>
        <taxon>Pseudomonadati</taxon>
        <taxon>Pseudomonadota</taxon>
        <taxon>Gammaproteobacteria</taxon>
        <taxon>Pseudomonadales</taxon>
        <taxon>Pseudomonadaceae</taxon>
        <taxon>Pseudomonas</taxon>
    </lineage>
</organism>
<accession>A0A0G3GD63</accession>
<evidence type="ECO:0000313" key="1">
    <source>
        <dbReference type="EMBL" id="AKJ98479.1"/>
    </source>
</evidence>
<proteinExistence type="predicted"/>
<dbReference type="EMBL" id="CP011020">
    <property type="protein sequence ID" value="AKJ98479.1"/>
    <property type="molecule type" value="Genomic_DNA"/>
</dbReference>
<name>A0A0G3GD63_9PSED</name>
<sequence length="486" mass="53638">MSEPANTTSSNASRTLPEPSVVELLDNIPGGQLNLLPEAATHDDLKVWFELWEYSDPEKGEESVELFLDDISVDRRTWNAPIEASDRYVTVPARLLRNNDGRRRLRYTAKVYNGEPDNSLELVITLDTQAPVLAFNDSLLIDPDLIQNGLSEQYLDEHNGVVTVTVPSYLDEPAPGDRITAKWLNENNGHYQEVTKDLDRDNYEDPIHLEFPEALIRAMGDGMRSISYHVTDRAGNRSVESTAVSILVSVVRAPHFVPHPWITQAEGSPAEYADLDPQKAVAGATAQIPDDAVYYDDDVVHMQFGEPGTVGAIAIPVPWGTKQVRVPAANIAAAFNKQLPVYYDVVLADTSKKQSGTLTLRVLSYPTHRFHVPQLESPFTDPVSKASIPSAGLPVHQRAWAFISEASLVTVTVTGRNANAQTVSEVVLNEHQVLPAQVSAGIHVKVSQRFMSSLVANQKFTVETKVSFDQGANWIRFDTLTPTLLE</sequence>
<reference evidence="2" key="2">
    <citation type="submission" date="2015-03" db="EMBL/GenBank/DDBJ databases">
        <authorList>
            <person name="Deng P."/>
            <person name="Lu S."/>
        </authorList>
    </citation>
    <scope>NUCLEOTIDE SEQUENCE [LARGE SCALE GENOMIC DNA]</scope>
    <source>
        <strain evidence="2">UFB2</strain>
    </source>
</reference>
<dbReference type="Proteomes" id="UP000035212">
    <property type="component" value="Chromosome"/>
</dbReference>
<dbReference type="PATRIC" id="fig|587753.11.peg.2159"/>
<dbReference type="AlphaFoldDB" id="A0A0G3GD63"/>
<gene>
    <name evidence="1" type="ORF">VM99_10585</name>
</gene>
<reference evidence="1 2" key="1">
    <citation type="journal article" date="2015" name="Stand. Genomic Sci.">
        <title>Complete genome of Pseudomonas chlororaphis strain UFB2, a soil bacterium with antibacterial activity against bacterial canker pathogen of tomato.</title>
        <authorList>
            <person name="Deng P."/>
            <person name="Wang X."/>
            <person name="Baird S.M."/>
            <person name="Lu S.E."/>
        </authorList>
    </citation>
    <scope>NUCLEOTIDE SEQUENCE [LARGE SCALE GENOMIC DNA]</scope>
    <source>
        <strain evidence="1 2">UFB2</strain>
    </source>
</reference>
<evidence type="ECO:0000313" key="2">
    <source>
        <dbReference type="Proteomes" id="UP000035212"/>
    </source>
</evidence>